<dbReference type="Proteomes" id="UP000473571">
    <property type="component" value="Unassembled WGS sequence"/>
</dbReference>
<name>A0A6L3NHR9_9BURK</name>
<feature type="compositionally biased region" description="Basic residues" evidence="1">
    <location>
        <begin position="10"/>
        <end position="23"/>
    </location>
</feature>
<reference evidence="2 3" key="1">
    <citation type="submission" date="2019-09" db="EMBL/GenBank/DDBJ databases">
        <title>Draft genome sequences of 48 bacterial type strains from the CCUG.</title>
        <authorList>
            <person name="Tunovic T."/>
            <person name="Pineiro-Iglesias B."/>
            <person name="Unosson C."/>
            <person name="Inganas E."/>
            <person name="Ohlen M."/>
            <person name="Cardew S."/>
            <person name="Jensie-Markopoulos S."/>
            <person name="Salva-Serra F."/>
            <person name="Jaen-Luchoro D."/>
            <person name="Karlsson R."/>
            <person name="Svensson-Stadler L."/>
            <person name="Chun J."/>
            <person name="Moore E."/>
        </authorList>
    </citation>
    <scope>NUCLEOTIDE SEQUENCE [LARGE SCALE GENOMIC DNA]</scope>
    <source>
        <strain evidence="2 3">CCUG 65687</strain>
    </source>
</reference>
<feature type="region of interest" description="Disordered" evidence="1">
    <location>
        <begin position="55"/>
        <end position="94"/>
    </location>
</feature>
<feature type="region of interest" description="Disordered" evidence="1">
    <location>
        <begin position="1"/>
        <end position="23"/>
    </location>
</feature>
<proteinExistence type="predicted"/>
<sequence length="94" mass="9941">MRNDMAVRTATKRTGKRRQRVEKRARTALAAHARHYGIKDSKASPDLSERISTDVSARHFSGSGPTRSGPDTRSAGAADITGGPSAPIAIDPSA</sequence>
<gene>
    <name evidence="2" type="ORF">F7R13_13945</name>
</gene>
<dbReference type="EMBL" id="VZOL01000153">
    <property type="protein sequence ID" value="KAB0675744.1"/>
    <property type="molecule type" value="Genomic_DNA"/>
</dbReference>
<accession>A0A6L3NHR9</accession>
<organism evidence="2 3">
    <name type="scientific">Burkholderia territorii</name>
    <dbReference type="NCBI Taxonomy" id="1503055"/>
    <lineage>
        <taxon>Bacteria</taxon>
        <taxon>Pseudomonadati</taxon>
        <taxon>Pseudomonadota</taxon>
        <taxon>Betaproteobacteria</taxon>
        <taxon>Burkholderiales</taxon>
        <taxon>Burkholderiaceae</taxon>
        <taxon>Burkholderia</taxon>
        <taxon>Burkholderia cepacia complex</taxon>
    </lineage>
</organism>
<dbReference type="AlphaFoldDB" id="A0A6L3NHR9"/>
<evidence type="ECO:0000313" key="3">
    <source>
        <dbReference type="Proteomes" id="UP000473571"/>
    </source>
</evidence>
<protein>
    <submittedName>
        <fullName evidence="2">Uncharacterized protein</fullName>
    </submittedName>
</protein>
<evidence type="ECO:0000256" key="1">
    <source>
        <dbReference type="SAM" id="MobiDB-lite"/>
    </source>
</evidence>
<evidence type="ECO:0000313" key="2">
    <source>
        <dbReference type="EMBL" id="KAB0675744.1"/>
    </source>
</evidence>
<comment type="caution">
    <text evidence="2">The sequence shown here is derived from an EMBL/GenBank/DDBJ whole genome shotgun (WGS) entry which is preliminary data.</text>
</comment>